<gene>
    <name evidence="1" type="ORF">BSZ19_35080</name>
</gene>
<proteinExistence type="predicted"/>
<name>A0A1Y2JHN2_BRAJP</name>
<dbReference type="EMBL" id="NAFL01000275">
    <property type="protein sequence ID" value="OSJ26982.1"/>
    <property type="molecule type" value="Genomic_DNA"/>
</dbReference>
<accession>A0A1Y2JHN2</accession>
<comment type="caution">
    <text evidence="1">The sequence shown here is derived from an EMBL/GenBank/DDBJ whole genome shotgun (WGS) entry which is preliminary data.</text>
</comment>
<dbReference type="AlphaFoldDB" id="A0A1Y2JHN2"/>
<organism evidence="1 2">
    <name type="scientific">Bradyrhizobium japonicum</name>
    <dbReference type="NCBI Taxonomy" id="375"/>
    <lineage>
        <taxon>Bacteria</taxon>
        <taxon>Pseudomonadati</taxon>
        <taxon>Pseudomonadota</taxon>
        <taxon>Alphaproteobacteria</taxon>
        <taxon>Hyphomicrobiales</taxon>
        <taxon>Nitrobacteraceae</taxon>
        <taxon>Bradyrhizobium</taxon>
    </lineage>
</organism>
<dbReference type="RefSeq" id="WP_144030817.1">
    <property type="nucleotide sequence ID" value="NZ_NAFL01000275.1"/>
</dbReference>
<evidence type="ECO:0000313" key="2">
    <source>
        <dbReference type="Proteomes" id="UP000193335"/>
    </source>
</evidence>
<protein>
    <submittedName>
        <fullName evidence="1">Uncharacterized protein</fullName>
    </submittedName>
</protein>
<dbReference type="Proteomes" id="UP000193335">
    <property type="component" value="Unassembled WGS sequence"/>
</dbReference>
<evidence type="ECO:0000313" key="1">
    <source>
        <dbReference type="EMBL" id="OSJ26982.1"/>
    </source>
</evidence>
<reference evidence="1 2" key="1">
    <citation type="submission" date="2017-03" db="EMBL/GenBank/DDBJ databases">
        <title>Whole genome sequences of fourteen strains of Bradyrhizobium canariense and one strain of Bradyrhizobium japonicum isolated from Lupinus (Papilionoideae: Genisteae) species in Algeria.</title>
        <authorList>
            <person name="Crovadore J."/>
            <person name="Chekireb D."/>
            <person name="Brachmann A."/>
            <person name="Chablais R."/>
            <person name="Cochard B."/>
            <person name="Lefort F."/>
        </authorList>
    </citation>
    <scope>NUCLEOTIDE SEQUENCE [LARGE SCALE GENOMIC DNA]</scope>
    <source>
        <strain evidence="1 2">UBMA197</strain>
    </source>
</reference>
<sequence>MKRPSTKPPSIRQIAKQFGISRAVLWRAQQVAHIPAEEFERLIESDNPPTVTQMVEIGRSHGGRPRLKWSRALTSLKRAWAAATPEERAEFVAHVLSYDGERR</sequence>